<evidence type="ECO:0000256" key="2">
    <source>
        <dbReference type="ARBA" id="ARBA00022448"/>
    </source>
</evidence>
<evidence type="ECO:0000313" key="9">
    <source>
        <dbReference type="EMBL" id="TEB22730.1"/>
    </source>
</evidence>
<dbReference type="PANTHER" id="PTHR10778:SF4">
    <property type="entry name" value="NUCLEOTIDE SUGAR TRANSPORTER SLC35B4"/>
    <property type="match status" value="1"/>
</dbReference>
<dbReference type="PANTHER" id="PTHR10778">
    <property type="entry name" value="SOLUTE CARRIER FAMILY 35 MEMBER B"/>
    <property type="match status" value="1"/>
</dbReference>
<gene>
    <name evidence="9" type="ORF">FA13DRAFT_1468732</name>
</gene>
<dbReference type="Pfam" id="PF08449">
    <property type="entry name" value="UAA"/>
    <property type="match status" value="1"/>
</dbReference>
<evidence type="ECO:0000256" key="5">
    <source>
        <dbReference type="ARBA" id="ARBA00022989"/>
    </source>
</evidence>
<dbReference type="AlphaFoldDB" id="A0A4Y7SLH4"/>
<keyword evidence="6 8" id="KW-0472">Membrane</keyword>
<feature type="transmembrane region" description="Helical" evidence="8">
    <location>
        <begin position="81"/>
        <end position="106"/>
    </location>
</feature>
<feature type="transmembrane region" description="Helical" evidence="8">
    <location>
        <begin position="213"/>
        <end position="234"/>
    </location>
</feature>
<feature type="compositionally biased region" description="Basic residues" evidence="7">
    <location>
        <begin position="1"/>
        <end position="10"/>
    </location>
</feature>
<dbReference type="SUPFAM" id="SSF103481">
    <property type="entry name" value="Multidrug resistance efflux transporter EmrE"/>
    <property type="match status" value="1"/>
</dbReference>
<sequence length="381" mass="40921">MTSANRRKNRVTGTTKEGQRTAPNGTAGVGSGRLGEKGEKLKTAGHLATLIDFSSVISLVLGGCCSNVMTYEKLLLLNPSIGSALTFSQMLFISLQTMPSFITFLPKSFFPALKPRQVPLNMWAIQVVVLTTGSLLNNWAYAYKVPLTVLIVFRSAGLPVSMLFGFLFSQRRYDWKQIVSVLIVTAGAFLSALSKTASSSAGSSLTAAQDFKLYLTGITMLVGSLLCTGVLGVLQERTYKTYGPCWKECLFYTHTLGLPSVVFLGSDVKQGFAALTAQSYSSSPVPFLPYVVLFANLCSQYVCVSGVNQLSSRVTSVSTNIVLTVRKALSLCLSVWWFGNDWNAQLAVGAGMVFTGSLLYTAATNSSSNGPSSVSKKLKQT</sequence>
<evidence type="ECO:0000256" key="1">
    <source>
        <dbReference type="ARBA" id="ARBA00004127"/>
    </source>
</evidence>
<reference evidence="9 10" key="1">
    <citation type="journal article" date="2019" name="Nat. Ecol. Evol.">
        <title>Megaphylogeny resolves global patterns of mushroom evolution.</title>
        <authorList>
            <person name="Varga T."/>
            <person name="Krizsan K."/>
            <person name="Foldi C."/>
            <person name="Dima B."/>
            <person name="Sanchez-Garcia M."/>
            <person name="Sanchez-Ramirez S."/>
            <person name="Szollosi G.J."/>
            <person name="Szarkandi J.G."/>
            <person name="Papp V."/>
            <person name="Albert L."/>
            <person name="Andreopoulos W."/>
            <person name="Angelini C."/>
            <person name="Antonin V."/>
            <person name="Barry K.W."/>
            <person name="Bougher N.L."/>
            <person name="Buchanan P."/>
            <person name="Buyck B."/>
            <person name="Bense V."/>
            <person name="Catcheside P."/>
            <person name="Chovatia M."/>
            <person name="Cooper J."/>
            <person name="Damon W."/>
            <person name="Desjardin D."/>
            <person name="Finy P."/>
            <person name="Geml J."/>
            <person name="Haridas S."/>
            <person name="Hughes K."/>
            <person name="Justo A."/>
            <person name="Karasinski D."/>
            <person name="Kautmanova I."/>
            <person name="Kiss B."/>
            <person name="Kocsube S."/>
            <person name="Kotiranta H."/>
            <person name="LaButti K.M."/>
            <person name="Lechner B.E."/>
            <person name="Liimatainen K."/>
            <person name="Lipzen A."/>
            <person name="Lukacs Z."/>
            <person name="Mihaltcheva S."/>
            <person name="Morgado L.N."/>
            <person name="Niskanen T."/>
            <person name="Noordeloos M.E."/>
            <person name="Ohm R.A."/>
            <person name="Ortiz-Santana B."/>
            <person name="Ovrebo C."/>
            <person name="Racz N."/>
            <person name="Riley R."/>
            <person name="Savchenko A."/>
            <person name="Shiryaev A."/>
            <person name="Soop K."/>
            <person name="Spirin V."/>
            <person name="Szebenyi C."/>
            <person name="Tomsovsky M."/>
            <person name="Tulloss R.E."/>
            <person name="Uehling J."/>
            <person name="Grigoriev I.V."/>
            <person name="Vagvolgyi C."/>
            <person name="Papp T."/>
            <person name="Martin F.M."/>
            <person name="Miettinen O."/>
            <person name="Hibbett D.S."/>
            <person name="Nagy L.G."/>
        </authorList>
    </citation>
    <scope>NUCLEOTIDE SEQUENCE [LARGE SCALE GENOMIC DNA]</scope>
    <source>
        <strain evidence="9 10">FP101781</strain>
    </source>
</reference>
<evidence type="ECO:0000256" key="4">
    <source>
        <dbReference type="ARBA" id="ARBA00022692"/>
    </source>
</evidence>
<keyword evidence="10" id="KW-1185">Reference proteome</keyword>
<feature type="compositionally biased region" description="Polar residues" evidence="7">
    <location>
        <begin position="11"/>
        <end position="24"/>
    </location>
</feature>
<dbReference type="GO" id="GO:0005789">
    <property type="term" value="C:endoplasmic reticulum membrane"/>
    <property type="evidence" value="ECO:0007669"/>
    <property type="project" value="TreeGrafter"/>
</dbReference>
<feature type="transmembrane region" description="Helical" evidence="8">
    <location>
        <begin position="147"/>
        <end position="168"/>
    </location>
</feature>
<dbReference type="Proteomes" id="UP000298030">
    <property type="component" value="Unassembled WGS sequence"/>
</dbReference>
<evidence type="ECO:0000256" key="3">
    <source>
        <dbReference type="ARBA" id="ARBA00022597"/>
    </source>
</evidence>
<proteinExistence type="predicted"/>
<evidence type="ECO:0000256" key="6">
    <source>
        <dbReference type="ARBA" id="ARBA00023136"/>
    </source>
</evidence>
<organism evidence="9 10">
    <name type="scientific">Coprinellus micaceus</name>
    <name type="common">Glistening ink-cap mushroom</name>
    <name type="synonym">Coprinus micaceus</name>
    <dbReference type="NCBI Taxonomy" id="71717"/>
    <lineage>
        <taxon>Eukaryota</taxon>
        <taxon>Fungi</taxon>
        <taxon>Dikarya</taxon>
        <taxon>Basidiomycota</taxon>
        <taxon>Agaricomycotina</taxon>
        <taxon>Agaricomycetes</taxon>
        <taxon>Agaricomycetidae</taxon>
        <taxon>Agaricales</taxon>
        <taxon>Agaricineae</taxon>
        <taxon>Psathyrellaceae</taxon>
        <taxon>Coprinellus</taxon>
    </lineage>
</organism>
<dbReference type="STRING" id="71717.A0A4Y7SLH4"/>
<keyword evidence="4 8" id="KW-0812">Transmembrane</keyword>
<comment type="caution">
    <text evidence="9">The sequence shown here is derived from an EMBL/GenBank/DDBJ whole genome shotgun (WGS) entry which is preliminary data.</text>
</comment>
<evidence type="ECO:0000313" key="10">
    <source>
        <dbReference type="Proteomes" id="UP000298030"/>
    </source>
</evidence>
<keyword evidence="5 8" id="KW-1133">Transmembrane helix</keyword>
<feature type="transmembrane region" description="Helical" evidence="8">
    <location>
        <begin position="175"/>
        <end position="193"/>
    </location>
</feature>
<evidence type="ECO:0000256" key="7">
    <source>
        <dbReference type="SAM" id="MobiDB-lite"/>
    </source>
</evidence>
<dbReference type="InterPro" id="IPR013657">
    <property type="entry name" value="SCL35B1-4/HUT1"/>
</dbReference>
<dbReference type="EMBL" id="QPFP01000086">
    <property type="protein sequence ID" value="TEB22730.1"/>
    <property type="molecule type" value="Genomic_DNA"/>
</dbReference>
<dbReference type="OrthoDB" id="999962at2759"/>
<name>A0A4Y7SLH4_COPMI</name>
<dbReference type="InterPro" id="IPR037185">
    <property type="entry name" value="EmrE-like"/>
</dbReference>
<keyword evidence="2" id="KW-0813">Transport</keyword>
<feature type="region of interest" description="Disordered" evidence="7">
    <location>
        <begin position="1"/>
        <end position="35"/>
    </location>
</feature>
<evidence type="ECO:0000256" key="8">
    <source>
        <dbReference type="SAM" id="Phobius"/>
    </source>
</evidence>
<keyword evidence="3" id="KW-0762">Sugar transport</keyword>
<comment type="subcellular location">
    <subcellularLocation>
        <location evidence="1">Endomembrane system</location>
        <topology evidence="1">Multi-pass membrane protein</topology>
    </subcellularLocation>
</comment>
<dbReference type="GO" id="GO:0005462">
    <property type="term" value="F:UDP-N-acetylglucosamine transmembrane transporter activity"/>
    <property type="evidence" value="ECO:0007669"/>
    <property type="project" value="TreeGrafter"/>
</dbReference>
<dbReference type="GO" id="GO:0005464">
    <property type="term" value="F:UDP-xylose transmembrane transporter activity"/>
    <property type="evidence" value="ECO:0007669"/>
    <property type="project" value="TreeGrafter"/>
</dbReference>
<protein>
    <submittedName>
        <fullName evidence="9">UAA transporter</fullName>
    </submittedName>
</protein>
<accession>A0A4Y7SLH4</accession>
<dbReference type="GO" id="GO:0000139">
    <property type="term" value="C:Golgi membrane"/>
    <property type="evidence" value="ECO:0007669"/>
    <property type="project" value="TreeGrafter"/>
</dbReference>